<evidence type="ECO:0000256" key="7">
    <source>
        <dbReference type="ARBA" id="ARBA00023180"/>
    </source>
</evidence>
<evidence type="ECO:0000256" key="4">
    <source>
        <dbReference type="ARBA" id="ARBA00012670"/>
    </source>
</evidence>
<name>A0A401L6B6_ASPAW</name>
<dbReference type="InterPro" id="IPR017853">
    <property type="entry name" value="GH"/>
</dbReference>
<dbReference type="SUPFAM" id="SSF51445">
    <property type="entry name" value="(Trans)glycosidases"/>
    <property type="match status" value="1"/>
</dbReference>
<evidence type="ECO:0000256" key="1">
    <source>
        <dbReference type="ARBA" id="ARBA00001462"/>
    </source>
</evidence>
<sequence>MTLKVERTTGGARRDAEKRGSKTSGQGKSMPRAVTLFLPLLSSPPHSKFHLHTPPLFLWHLPLPRFLGFSVDCLRPRCDDPTAFSAALACLMPRLSFLQTAGNMVAFSALSGVSAVSLLLSLVQNAHGISLKVSTQGGNSSSPILYGFMFEDINHSGDGGIYGQMLQNPGLQGTAPNLTAWAAVGDATIAIDGDSPLTSAIPSTIKLNIADDATGAVGLTNEGYWGIPVDGSEFHSSFWIKGDYSGDITVRLVGNYTGTEYGSTTITHTSTADNFTQASVKFPTTKAPDGNVLYELTVDGSVAAGSSLNFGYLTLFGETYKSRENGLKPQLANVLDDMKGSFLRFPGGNNLEGNSAENRWKWNETIGDLWDRPGREGTWTYYNTDGLGLHEYFYWCEDLGLVPVLGVWDGFALESGGNTPITGDALTPYIDDVLNELEYILGDTSTTYGAWRAANGQEEPWNLTMVEIGNEDMLGGGCESYAERFTAFYDAIHAAYPDLILIASTSEADCLPESMPEGSWVDYHDYSTPDGLVGQFNYFDNLNRSVPYFIGEYSRWEIDWPNMKGSVAEAVFMIGFERNSDVVKMAAYAPLLQLINSTQWTPDLIGYTQSPGDIFLSTSYYVQEMFSRNRGDTIKEVTSDSDFGPLYWVASSAGDSYYVKLANYGSETQDLTVSIPGTSTGKLTVLADSDPDAYNSDTQTLITPSESTVQASNGTFTFSLPAWAVAVLAAN</sequence>
<dbReference type="UniPathway" id="UPA00667"/>
<protein>
    <recommendedName>
        <fullName evidence="4">non-reducing end alpha-L-arabinofuranosidase</fullName>
        <ecNumber evidence="4">3.2.1.55</ecNumber>
    </recommendedName>
</protein>
<comment type="catalytic activity">
    <reaction evidence="1">
        <text>Hydrolysis of terminal non-reducing alpha-L-arabinofuranoside residues in alpha-L-arabinosides.</text>
        <dbReference type="EC" id="3.2.1.55"/>
    </reaction>
</comment>
<dbReference type="PANTHER" id="PTHR31776">
    <property type="entry name" value="ALPHA-L-ARABINOFURANOSIDASE 1"/>
    <property type="match status" value="1"/>
</dbReference>
<evidence type="ECO:0000259" key="10">
    <source>
        <dbReference type="SMART" id="SM00813"/>
    </source>
</evidence>
<comment type="pathway">
    <text evidence="2">Glycan metabolism; L-arabinan degradation.</text>
</comment>
<dbReference type="STRING" id="105351.A0A401L6B6"/>
<dbReference type="FunFam" id="3.20.20.80:FF:000092">
    <property type="entry name" value="Probable alpha-L-arabinofuranosidase A"/>
    <property type="match status" value="1"/>
</dbReference>
<reference evidence="11 12" key="1">
    <citation type="submission" date="2016-09" db="EMBL/GenBank/DDBJ databases">
        <title>Aspergillus awamori IFM 58123T.</title>
        <authorList>
            <person name="Kusuya Y."/>
            <person name="Shimizu M."/>
            <person name="Takahashi H."/>
            <person name="Yaguchi T."/>
        </authorList>
    </citation>
    <scope>NUCLEOTIDE SEQUENCE [LARGE SCALE GENOMIC DNA]</scope>
    <source>
        <strain evidence="11 12">IFM 58123</strain>
    </source>
</reference>
<dbReference type="Pfam" id="PF22848">
    <property type="entry name" value="ASD1_dom"/>
    <property type="match status" value="1"/>
</dbReference>
<gene>
    <name evidence="11" type="ORF">AAWM_09947</name>
</gene>
<keyword evidence="8" id="KW-0326">Glycosidase</keyword>
<keyword evidence="5" id="KW-0732">Signal</keyword>
<organism evidence="11 12">
    <name type="scientific">Aspergillus awamori</name>
    <name type="common">Black koji mold</name>
    <dbReference type="NCBI Taxonomy" id="105351"/>
    <lineage>
        <taxon>Eukaryota</taxon>
        <taxon>Fungi</taxon>
        <taxon>Dikarya</taxon>
        <taxon>Ascomycota</taxon>
        <taxon>Pezizomycotina</taxon>
        <taxon>Eurotiomycetes</taxon>
        <taxon>Eurotiomycetidae</taxon>
        <taxon>Eurotiales</taxon>
        <taxon>Aspergillaceae</taxon>
        <taxon>Aspergillus</taxon>
    </lineage>
</organism>
<dbReference type="InterPro" id="IPR010720">
    <property type="entry name" value="Alpha-L-AF_C"/>
</dbReference>
<evidence type="ECO:0000313" key="11">
    <source>
        <dbReference type="EMBL" id="GCB27062.1"/>
    </source>
</evidence>
<evidence type="ECO:0000313" key="12">
    <source>
        <dbReference type="Proteomes" id="UP000286921"/>
    </source>
</evidence>
<dbReference type="SMART" id="SM00813">
    <property type="entry name" value="Alpha-L-AF_C"/>
    <property type="match status" value="1"/>
</dbReference>
<dbReference type="PANTHER" id="PTHR31776:SF0">
    <property type="entry name" value="ALPHA-L-ARABINOFURANOSIDASE 1"/>
    <property type="match status" value="1"/>
</dbReference>
<dbReference type="AlphaFoldDB" id="A0A401L6B6"/>
<dbReference type="FunFam" id="2.60.40.1180:FF:000036">
    <property type="entry name" value="Probable alpha-L-arabinofuranosidase A"/>
    <property type="match status" value="1"/>
</dbReference>
<dbReference type="GO" id="GO:0046373">
    <property type="term" value="P:L-arabinose metabolic process"/>
    <property type="evidence" value="ECO:0007669"/>
    <property type="project" value="InterPro"/>
</dbReference>
<proteinExistence type="inferred from homology"/>
<accession>A0A401L6B6</accession>
<dbReference type="InterPro" id="IPR055235">
    <property type="entry name" value="ASD1_cat"/>
</dbReference>
<feature type="domain" description="Alpha-L-arabinofuranosidase C-terminal" evidence="10">
    <location>
        <begin position="551"/>
        <end position="724"/>
    </location>
</feature>
<keyword evidence="12" id="KW-1185">Reference proteome</keyword>
<dbReference type="GO" id="GO:0005576">
    <property type="term" value="C:extracellular region"/>
    <property type="evidence" value="ECO:0007669"/>
    <property type="project" value="UniProtKB-ARBA"/>
</dbReference>
<evidence type="ECO:0000256" key="5">
    <source>
        <dbReference type="ARBA" id="ARBA00022729"/>
    </source>
</evidence>
<evidence type="ECO:0000256" key="8">
    <source>
        <dbReference type="ARBA" id="ARBA00023295"/>
    </source>
</evidence>
<evidence type="ECO:0000256" key="3">
    <source>
        <dbReference type="ARBA" id="ARBA00007186"/>
    </source>
</evidence>
<keyword evidence="6" id="KW-0378">Hydrolase</keyword>
<dbReference type="EMBL" id="BDHI01000028">
    <property type="protein sequence ID" value="GCB27062.1"/>
    <property type="molecule type" value="Genomic_DNA"/>
</dbReference>
<keyword evidence="7" id="KW-0325">Glycoprotein</keyword>
<dbReference type="Proteomes" id="UP000286921">
    <property type="component" value="Unassembled WGS sequence"/>
</dbReference>
<dbReference type="GO" id="GO:0046556">
    <property type="term" value="F:alpha-L-arabinofuranosidase activity"/>
    <property type="evidence" value="ECO:0007669"/>
    <property type="project" value="UniProtKB-EC"/>
</dbReference>
<dbReference type="SUPFAM" id="SSF51011">
    <property type="entry name" value="Glycosyl hydrolase domain"/>
    <property type="match status" value="1"/>
</dbReference>
<evidence type="ECO:0000256" key="9">
    <source>
        <dbReference type="SAM" id="MobiDB-lite"/>
    </source>
</evidence>
<evidence type="ECO:0000256" key="2">
    <source>
        <dbReference type="ARBA" id="ARBA00004834"/>
    </source>
</evidence>
<feature type="region of interest" description="Disordered" evidence="9">
    <location>
        <begin position="1"/>
        <end position="29"/>
    </location>
</feature>
<feature type="compositionally biased region" description="Basic and acidic residues" evidence="9">
    <location>
        <begin position="1"/>
        <end position="20"/>
    </location>
</feature>
<dbReference type="Gene3D" id="2.60.40.1180">
    <property type="entry name" value="Golgi alpha-mannosidase II"/>
    <property type="match status" value="1"/>
</dbReference>
<dbReference type="Pfam" id="PF06964">
    <property type="entry name" value="Alpha-L-AF_C"/>
    <property type="match status" value="1"/>
</dbReference>
<dbReference type="EC" id="3.2.1.55" evidence="4"/>
<dbReference type="InterPro" id="IPR051563">
    <property type="entry name" value="Glycosyl_Hydrolase_51"/>
</dbReference>
<dbReference type="Gene3D" id="3.20.20.80">
    <property type="entry name" value="Glycosidases"/>
    <property type="match status" value="1"/>
</dbReference>
<comment type="caution">
    <text evidence="11">The sequence shown here is derived from an EMBL/GenBank/DDBJ whole genome shotgun (WGS) entry which is preliminary data.</text>
</comment>
<dbReference type="GO" id="GO:0031222">
    <property type="term" value="P:arabinan catabolic process"/>
    <property type="evidence" value="ECO:0007669"/>
    <property type="project" value="UniProtKB-UniPathway"/>
</dbReference>
<evidence type="ECO:0000256" key="6">
    <source>
        <dbReference type="ARBA" id="ARBA00022801"/>
    </source>
</evidence>
<comment type="similarity">
    <text evidence="3">Belongs to the glycosyl hydrolase 51 family.</text>
</comment>
<dbReference type="InterPro" id="IPR013780">
    <property type="entry name" value="Glyco_hydro_b"/>
</dbReference>